<dbReference type="RefSeq" id="WP_233392991.1">
    <property type="nucleotide sequence ID" value="NZ_JAJTWT010000006.1"/>
</dbReference>
<reference evidence="1 2" key="1">
    <citation type="submission" date="2021-12" db="EMBL/GenBank/DDBJ databases">
        <title>Genome seq of p7.</title>
        <authorList>
            <person name="Seo T."/>
        </authorList>
    </citation>
    <scope>NUCLEOTIDE SEQUENCE [LARGE SCALE GENOMIC DNA]</scope>
    <source>
        <strain evidence="1 2">P7</strain>
    </source>
</reference>
<protein>
    <submittedName>
        <fullName evidence="1">Uncharacterized protein</fullName>
    </submittedName>
</protein>
<proteinExistence type="predicted"/>
<dbReference type="Proteomes" id="UP001201463">
    <property type="component" value="Unassembled WGS sequence"/>
</dbReference>
<evidence type="ECO:0000313" key="2">
    <source>
        <dbReference type="Proteomes" id="UP001201463"/>
    </source>
</evidence>
<dbReference type="EMBL" id="JAJTWT010000006">
    <property type="protein sequence ID" value="MCE4538544.1"/>
    <property type="molecule type" value="Genomic_DNA"/>
</dbReference>
<organism evidence="1 2">
    <name type="scientific">Pelomonas caseinilytica</name>
    <dbReference type="NCBI Taxonomy" id="2906763"/>
    <lineage>
        <taxon>Bacteria</taxon>
        <taxon>Pseudomonadati</taxon>
        <taxon>Pseudomonadota</taxon>
        <taxon>Betaproteobacteria</taxon>
        <taxon>Burkholderiales</taxon>
        <taxon>Sphaerotilaceae</taxon>
        <taxon>Roseateles</taxon>
    </lineage>
</organism>
<evidence type="ECO:0000313" key="1">
    <source>
        <dbReference type="EMBL" id="MCE4538544.1"/>
    </source>
</evidence>
<sequence>MKTIESWLPEVLPRIFEDRDVQLELGKRLESIDPRIRWEAGPHGSQGSFLAFSPNFHNDLLPLTEELARAMPKIQGWHFFGAKPRKHWSVRKVLFKGVEYFFDEWRYRLVMFKGGEFFDIDFFTFNPEIDERDRAGLGVFLACSELGEKLFMRAIDRVNVDVKPQTGETTIHIESLFEQITDLFHGELPSE</sequence>
<comment type="caution">
    <text evidence="1">The sequence shown here is derived from an EMBL/GenBank/DDBJ whole genome shotgun (WGS) entry which is preliminary data.</text>
</comment>
<gene>
    <name evidence="1" type="ORF">LXT12_14930</name>
</gene>
<name>A0ABS8XIZ5_9BURK</name>
<accession>A0ABS8XIZ5</accession>
<keyword evidence="2" id="KW-1185">Reference proteome</keyword>